<proteinExistence type="inferred from homology"/>
<dbReference type="AlphaFoldDB" id="A0A1F8BHS2"/>
<accession>A0A1F8BHS2</accession>
<keyword evidence="2" id="KW-0808">Transferase</keyword>
<comment type="caution">
    <text evidence="5">The sequence shown here is derived from an EMBL/GenBank/DDBJ whole genome shotgun (WGS) entry which is preliminary data.</text>
</comment>
<dbReference type="PANTHER" id="PTHR43085:SF46">
    <property type="entry name" value="ADENOSINE KINASE"/>
    <property type="match status" value="1"/>
</dbReference>
<protein>
    <recommendedName>
        <fullName evidence="4">Carbohydrate kinase PfkB domain-containing protein</fullName>
    </recommendedName>
</protein>
<comment type="similarity">
    <text evidence="1">Belongs to the carbohydrate kinase PfkB family.</text>
</comment>
<dbReference type="InterPro" id="IPR029056">
    <property type="entry name" value="Ribokinase-like"/>
</dbReference>
<dbReference type="Gene3D" id="3.40.1190.20">
    <property type="match status" value="1"/>
</dbReference>
<evidence type="ECO:0000313" key="6">
    <source>
        <dbReference type="Proteomes" id="UP000177082"/>
    </source>
</evidence>
<name>A0A1F8BHS2_9BACT</name>
<dbReference type="PROSITE" id="PS00583">
    <property type="entry name" value="PFKB_KINASES_1"/>
    <property type="match status" value="1"/>
</dbReference>
<dbReference type="Proteomes" id="UP000177082">
    <property type="component" value="Unassembled WGS sequence"/>
</dbReference>
<dbReference type="SUPFAM" id="SSF53613">
    <property type="entry name" value="Ribokinase-like"/>
    <property type="match status" value="1"/>
</dbReference>
<dbReference type="PROSITE" id="PS00584">
    <property type="entry name" value="PFKB_KINASES_2"/>
    <property type="match status" value="1"/>
</dbReference>
<dbReference type="InterPro" id="IPR050306">
    <property type="entry name" value="PfkB_Carbo_kinase"/>
</dbReference>
<dbReference type="STRING" id="1802519.A2961_03410"/>
<dbReference type="EMBL" id="MGHF01000023">
    <property type="protein sequence ID" value="OGM62895.1"/>
    <property type="molecule type" value="Genomic_DNA"/>
</dbReference>
<evidence type="ECO:0000256" key="2">
    <source>
        <dbReference type="ARBA" id="ARBA00022679"/>
    </source>
</evidence>
<evidence type="ECO:0000313" key="5">
    <source>
        <dbReference type="EMBL" id="OGM62895.1"/>
    </source>
</evidence>
<evidence type="ECO:0000256" key="3">
    <source>
        <dbReference type="ARBA" id="ARBA00022777"/>
    </source>
</evidence>
<reference evidence="5 6" key="1">
    <citation type="journal article" date="2016" name="Nat. Commun.">
        <title>Thousands of microbial genomes shed light on interconnected biogeochemical processes in an aquifer system.</title>
        <authorList>
            <person name="Anantharaman K."/>
            <person name="Brown C.T."/>
            <person name="Hug L.A."/>
            <person name="Sharon I."/>
            <person name="Castelle C.J."/>
            <person name="Probst A.J."/>
            <person name="Thomas B.C."/>
            <person name="Singh A."/>
            <person name="Wilkins M.J."/>
            <person name="Karaoz U."/>
            <person name="Brodie E.L."/>
            <person name="Williams K.H."/>
            <person name="Hubbard S.S."/>
            <person name="Banfield J.F."/>
        </authorList>
    </citation>
    <scope>NUCLEOTIDE SEQUENCE [LARGE SCALE GENOMIC DNA]</scope>
</reference>
<dbReference type="Pfam" id="PF00294">
    <property type="entry name" value="PfkB"/>
    <property type="match status" value="1"/>
</dbReference>
<evidence type="ECO:0000256" key="1">
    <source>
        <dbReference type="ARBA" id="ARBA00010688"/>
    </source>
</evidence>
<feature type="domain" description="Carbohydrate kinase PfkB" evidence="4">
    <location>
        <begin position="26"/>
        <end position="292"/>
    </location>
</feature>
<keyword evidence="3" id="KW-0418">Kinase</keyword>
<gene>
    <name evidence="5" type="ORF">A2961_03410</name>
</gene>
<sequence length="326" mass="36123">MRKVLVTGSISFDHIMNLPSRFSDYIMPDKIHILNVSFYTDEMRKERGGTAGNIAYTLALLGLRPLLLSSAGEDFDEYGDYLTNVGVDCTEVKVIKGKLCATGFCITDMDDNQIWGFSGGALIDNKKLSLMRFKGRKFFVVVGPNDVTATNHFVRECKALGYFYLFDPAFNIPRFSPRQLRAGIDGSDILVGNDYEIDLLKSRTGLTNVELLENGRILITTLGAKGSRIQQDKKSWNIPAAKPKKVVDPTGAGDAYRAGFLAGYLNNLPIEVCGRMGSIAAVYTVEKYGTTTHRFTKSEFAVRYKHNFGEGLNIYGKTRSGSIRNS</sequence>
<dbReference type="InterPro" id="IPR002173">
    <property type="entry name" value="Carboh/pur_kinase_PfkB_CS"/>
</dbReference>
<dbReference type="CDD" id="cd01942">
    <property type="entry name" value="ribokinase_group_A"/>
    <property type="match status" value="1"/>
</dbReference>
<dbReference type="InterPro" id="IPR011611">
    <property type="entry name" value="PfkB_dom"/>
</dbReference>
<dbReference type="PANTHER" id="PTHR43085">
    <property type="entry name" value="HEXOKINASE FAMILY MEMBER"/>
    <property type="match status" value="1"/>
</dbReference>
<evidence type="ECO:0000259" key="4">
    <source>
        <dbReference type="Pfam" id="PF00294"/>
    </source>
</evidence>
<dbReference type="GO" id="GO:0016301">
    <property type="term" value="F:kinase activity"/>
    <property type="evidence" value="ECO:0007669"/>
    <property type="project" value="UniProtKB-KW"/>
</dbReference>
<organism evidence="5 6">
    <name type="scientific">Candidatus Woesebacteria bacterium RIFCSPLOWO2_01_FULL_39_21</name>
    <dbReference type="NCBI Taxonomy" id="1802519"/>
    <lineage>
        <taxon>Bacteria</taxon>
        <taxon>Candidatus Woeseibacteriota</taxon>
    </lineage>
</organism>